<name>A0A8B7YAL7_ACAPL</name>
<dbReference type="InterPro" id="IPR017978">
    <property type="entry name" value="GPCR_3_C"/>
</dbReference>
<feature type="chain" id="PRO_5034041252" description="Gamma-aminobutyric acid type B receptor subunit 2" evidence="13">
    <location>
        <begin position="16"/>
        <end position="757"/>
    </location>
</feature>
<dbReference type="PANTHER" id="PTHR10519:SF78">
    <property type="entry name" value="G-PROTEIN COUPLED RECEPTORS FAMILY 3 PROFILE DOMAIN-CONTAINING PROTEIN"/>
    <property type="match status" value="1"/>
</dbReference>
<dbReference type="PROSITE" id="PS50259">
    <property type="entry name" value="G_PROTEIN_RECEP_F3_4"/>
    <property type="match status" value="1"/>
</dbReference>
<evidence type="ECO:0000256" key="3">
    <source>
        <dbReference type="ARBA" id="ARBA00022692"/>
    </source>
</evidence>
<keyword evidence="4 13" id="KW-0732">Signal</keyword>
<feature type="transmembrane region" description="Helical" evidence="12">
    <location>
        <begin position="496"/>
        <end position="517"/>
    </location>
</feature>
<dbReference type="InterPro" id="IPR001828">
    <property type="entry name" value="ANF_lig-bd_rcpt"/>
</dbReference>
<dbReference type="SUPFAM" id="SSF53822">
    <property type="entry name" value="Periplasmic binding protein-like I"/>
    <property type="match status" value="1"/>
</dbReference>
<feature type="transmembrane region" description="Helical" evidence="12">
    <location>
        <begin position="454"/>
        <end position="476"/>
    </location>
</feature>
<keyword evidence="10" id="KW-0807">Transducer</keyword>
<keyword evidence="9" id="KW-0325">Glycoprotein</keyword>
<dbReference type="Proteomes" id="UP000694845">
    <property type="component" value="Unplaced"/>
</dbReference>
<dbReference type="FunFam" id="3.40.50.2300:FF:000751">
    <property type="match status" value="1"/>
</dbReference>
<dbReference type="OMA" id="ERNSHYI"/>
<dbReference type="PRINTS" id="PR01176">
    <property type="entry name" value="GABABRECEPTR"/>
</dbReference>
<evidence type="ECO:0000256" key="10">
    <source>
        <dbReference type="ARBA" id="ARBA00023224"/>
    </source>
</evidence>
<feature type="transmembrane region" description="Helical" evidence="12">
    <location>
        <begin position="571"/>
        <end position="592"/>
    </location>
</feature>
<gene>
    <name evidence="16" type="primary">LOC110978235</name>
</gene>
<evidence type="ECO:0000259" key="14">
    <source>
        <dbReference type="PROSITE" id="PS50259"/>
    </source>
</evidence>
<evidence type="ECO:0000256" key="9">
    <source>
        <dbReference type="ARBA" id="ARBA00023180"/>
    </source>
</evidence>
<protein>
    <recommendedName>
        <fullName evidence="11">Gamma-aminobutyric acid type B receptor subunit 2</fullName>
    </recommendedName>
</protein>
<dbReference type="InterPro" id="IPR028082">
    <property type="entry name" value="Peripla_BP_I"/>
</dbReference>
<keyword evidence="15" id="KW-1185">Reference proteome</keyword>
<dbReference type="GeneID" id="110978235"/>
<dbReference type="Pfam" id="PF01094">
    <property type="entry name" value="ANF_receptor"/>
    <property type="match status" value="1"/>
</dbReference>
<comment type="subcellular location">
    <subcellularLocation>
        <location evidence="1">Cell membrane</location>
        <topology evidence="1">Multi-pass membrane protein</topology>
    </subcellularLocation>
</comment>
<keyword evidence="5 12" id="KW-1133">Transmembrane helix</keyword>
<organism evidence="15 16">
    <name type="scientific">Acanthaster planci</name>
    <name type="common">Crown-of-thorns starfish</name>
    <dbReference type="NCBI Taxonomy" id="133434"/>
    <lineage>
        <taxon>Eukaryota</taxon>
        <taxon>Metazoa</taxon>
        <taxon>Echinodermata</taxon>
        <taxon>Eleutherozoa</taxon>
        <taxon>Asterozoa</taxon>
        <taxon>Asteroidea</taxon>
        <taxon>Valvatacea</taxon>
        <taxon>Valvatida</taxon>
        <taxon>Acanthasteridae</taxon>
        <taxon>Acanthaster</taxon>
    </lineage>
</organism>
<evidence type="ECO:0000256" key="4">
    <source>
        <dbReference type="ARBA" id="ARBA00022729"/>
    </source>
</evidence>
<keyword evidence="8" id="KW-0675">Receptor</keyword>
<keyword evidence="2" id="KW-1003">Cell membrane</keyword>
<evidence type="ECO:0000256" key="6">
    <source>
        <dbReference type="ARBA" id="ARBA00023040"/>
    </source>
</evidence>
<evidence type="ECO:0000256" key="2">
    <source>
        <dbReference type="ARBA" id="ARBA00022475"/>
    </source>
</evidence>
<evidence type="ECO:0000256" key="5">
    <source>
        <dbReference type="ARBA" id="ARBA00022989"/>
    </source>
</evidence>
<dbReference type="CDD" id="cd06366">
    <property type="entry name" value="PBP1_GABAb_receptor"/>
    <property type="match status" value="1"/>
</dbReference>
<reference evidence="16" key="1">
    <citation type="submission" date="2025-08" db="UniProtKB">
        <authorList>
            <consortium name="RefSeq"/>
        </authorList>
    </citation>
    <scope>IDENTIFICATION</scope>
</reference>
<feature type="transmembrane region" description="Helical" evidence="12">
    <location>
        <begin position="693"/>
        <end position="714"/>
    </location>
</feature>
<dbReference type="Pfam" id="PF00003">
    <property type="entry name" value="7tm_3"/>
    <property type="match status" value="1"/>
</dbReference>
<feature type="transmembrane region" description="Helical" evidence="12">
    <location>
        <begin position="665"/>
        <end position="687"/>
    </location>
</feature>
<dbReference type="FunFam" id="3.40.50.2300:FF:000379">
    <property type="entry name" value="Gamma-aminobutyric acid B receptor"/>
    <property type="match status" value="1"/>
</dbReference>
<keyword evidence="7 12" id="KW-0472">Membrane</keyword>
<dbReference type="GO" id="GO:0038039">
    <property type="term" value="C:G protein-coupled receptor heterodimeric complex"/>
    <property type="evidence" value="ECO:0007669"/>
    <property type="project" value="TreeGrafter"/>
</dbReference>
<evidence type="ECO:0000256" key="1">
    <source>
        <dbReference type="ARBA" id="ARBA00004651"/>
    </source>
</evidence>
<feature type="transmembrane region" description="Helical" evidence="12">
    <location>
        <begin position="529"/>
        <end position="550"/>
    </location>
</feature>
<evidence type="ECO:0000256" key="7">
    <source>
        <dbReference type="ARBA" id="ARBA00023136"/>
    </source>
</evidence>
<evidence type="ECO:0000256" key="12">
    <source>
        <dbReference type="SAM" id="Phobius"/>
    </source>
</evidence>
<dbReference type="KEGG" id="aplc:110978235"/>
<dbReference type="InterPro" id="IPR002455">
    <property type="entry name" value="GPCR3_GABA-B"/>
</dbReference>
<dbReference type="OrthoDB" id="10056676at2759"/>
<evidence type="ECO:0000256" key="11">
    <source>
        <dbReference type="ARBA" id="ARBA00073785"/>
    </source>
</evidence>
<dbReference type="CDD" id="cd15047">
    <property type="entry name" value="7tmC_GABA-B-like"/>
    <property type="match status" value="1"/>
</dbReference>
<proteinExistence type="predicted"/>
<dbReference type="GO" id="GO:0004965">
    <property type="term" value="F:G protein-coupled GABA receptor activity"/>
    <property type="evidence" value="ECO:0007669"/>
    <property type="project" value="InterPro"/>
</dbReference>
<dbReference type="GO" id="GO:0007214">
    <property type="term" value="P:gamma-aminobutyric acid signaling pathway"/>
    <property type="evidence" value="ECO:0007669"/>
    <property type="project" value="TreeGrafter"/>
</dbReference>
<dbReference type="Gene3D" id="3.40.50.2300">
    <property type="match status" value="2"/>
</dbReference>
<dbReference type="PRINTS" id="PR01177">
    <property type="entry name" value="GABAB1RECPTR"/>
</dbReference>
<dbReference type="PANTHER" id="PTHR10519">
    <property type="entry name" value="GABA-B RECEPTOR"/>
    <property type="match status" value="1"/>
</dbReference>
<evidence type="ECO:0000256" key="13">
    <source>
        <dbReference type="SAM" id="SignalP"/>
    </source>
</evidence>
<keyword evidence="3 12" id="KW-0812">Transmembrane</keyword>
<feature type="domain" description="G-protein coupled receptors family 3 profile" evidence="14">
    <location>
        <begin position="462"/>
        <end position="717"/>
    </location>
</feature>
<keyword evidence="6" id="KW-0297">G-protein coupled receptor</keyword>
<evidence type="ECO:0000313" key="15">
    <source>
        <dbReference type="Proteomes" id="UP000694845"/>
    </source>
</evidence>
<sequence>MLSLFFRLTILGTACVCMPNVTKLYLLGLYPESGPWVGAQTAIPATQLAVTDINSNPDILPRHQIVVIPRDTECDGGKATDEMYRELFNKTTTKVMVIGAGCSIATEPTAQASHYWNLIQISYASSSPKLSTRSLFPRFFRLYPPGNMFNIAKLALIREFNWKKVATLHQSVAIFSLAFAEFHRDAKRAGIEVIAAESFIEDPTEQVEFLKHSGARIIVAGFYGDGARKVYCEAYHQKMYGAKYVWIVPGWITLNIWLVPDDSVDCSLDQLREVAGGQIGINAVSLPPDSQRAPALSGMTTSKFLERFKETVGSDNPESLPGYSEMPFSYDTIWTAALALHEADKQLGNLDPPRTLANFTYEDSVTVQILFDIISNMSFQGISGPVKFTPSGDRLGLIQIWQLQDNRHVNVGVMDPGTSEDITWEGYESIRWEGGAPPVDFVIEFEDRQTIRSAVFISGAIFATFGIILACCFLIFNIHFKNRRMIKMSSPNINNLMLIGGMLAYVSIIFQGVDTAIASTDTFLSMCKAKTWCLSTGFSLAFGSMFCKTWRVHKIFTNKTAMRMVLKDHRLLIWVAVLVLLDIVILILWEILDPLVAVERLGAKVVDNENDDVVYTPIRLFCESRNQIYWIGTFYIIDGLLLIFGAFLAWETRKVSIPALNDSKYIGICVYNVLIMSLTGAPMSFVLEERNVHYAAVATLIWLTTTLTLCVVFVPKVRARNVVQPRSHQSEQPADVEREMQRLRQELDRMKARLEIN</sequence>
<evidence type="ECO:0000313" key="16">
    <source>
        <dbReference type="RefSeq" id="XP_022088746.1"/>
    </source>
</evidence>
<accession>A0A8B7YAL7</accession>
<feature type="signal peptide" evidence="13">
    <location>
        <begin position="1"/>
        <end position="15"/>
    </location>
</feature>
<evidence type="ECO:0000256" key="8">
    <source>
        <dbReference type="ARBA" id="ARBA00023170"/>
    </source>
</evidence>
<feature type="transmembrane region" description="Helical" evidence="12">
    <location>
        <begin position="628"/>
        <end position="650"/>
    </location>
</feature>
<dbReference type="FunFam" id="3.40.50.2300:FF:000063">
    <property type="entry name" value="Gamma-aminobutyric acid type B receptor subunit"/>
    <property type="match status" value="1"/>
</dbReference>
<dbReference type="AlphaFoldDB" id="A0A8B7YAL7"/>
<dbReference type="RefSeq" id="XP_022088746.1">
    <property type="nucleotide sequence ID" value="XM_022233054.1"/>
</dbReference>